<feature type="compositionally biased region" description="Basic residues" evidence="1">
    <location>
        <begin position="237"/>
        <end position="247"/>
    </location>
</feature>
<evidence type="ECO:0000313" key="3">
    <source>
        <dbReference type="EMBL" id="KAF7287399.1"/>
    </source>
</evidence>
<dbReference type="PANTHER" id="PTHR15117">
    <property type="entry name" value="ATAXIN 7 RELATED"/>
    <property type="match status" value="1"/>
</dbReference>
<dbReference type="InterPro" id="IPR013243">
    <property type="entry name" value="SCA7_dom"/>
</dbReference>
<dbReference type="PROSITE" id="PS51505">
    <property type="entry name" value="SCA7"/>
    <property type="match status" value="1"/>
</dbReference>
<feature type="compositionally biased region" description="Low complexity" evidence="1">
    <location>
        <begin position="118"/>
        <end position="143"/>
    </location>
</feature>
<protein>
    <recommendedName>
        <fullName evidence="2">SCA7 domain-containing protein</fullName>
    </recommendedName>
</protein>
<dbReference type="EMBL" id="JAACXV010000013">
    <property type="protein sequence ID" value="KAF7287399.1"/>
    <property type="molecule type" value="Genomic_DNA"/>
</dbReference>
<evidence type="ECO:0000256" key="1">
    <source>
        <dbReference type="SAM" id="MobiDB-lite"/>
    </source>
</evidence>
<accession>A0A834MPI1</accession>
<feature type="compositionally biased region" description="Low complexity" evidence="1">
    <location>
        <begin position="286"/>
        <end position="353"/>
    </location>
</feature>
<dbReference type="AlphaFoldDB" id="A0A834MPI1"/>
<gene>
    <name evidence="3" type="ORF">GWI33_001378</name>
</gene>
<dbReference type="Proteomes" id="UP000625711">
    <property type="component" value="Unassembled WGS sequence"/>
</dbReference>
<feature type="compositionally biased region" description="Low complexity" evidence="1">
    <location>
        <begin position="183"/>
        <end position="236"/>
    </location>
</feature>
<feature type="region of interest" description="Disordered" evidence="1">
    <location>
        <begin position="183"/>
        <end position="357"/>
    </location>
</feature>
<feature type="region of interest" description="Disordered" evidence="1">
    <location>
        <begin position="116"/>
        <end position="145"/>
    </location>
</feature>
<dbReference type="PANTHER" id="PTHR15117:SF24">
    <property type="entry name" value="SCA7 DOMAIN-CONTAINING PROTEIN"/>
    <property type="match status" value="1"/>
</dbReference>
<comment type="caution">
    <text evidence="3">The sequence shown here is derived from an EMBL/GenBank/DDBJ whole genome shotgun (WGS) entry which is preliminary data.</text>
</comment>
<evidence type="ECO:0000259" key="2">
    <source>
        <dbReference type="PROSITE" id="PS51505"/>
    </source>
</evidence>
<dbReference type="InterPro" id="IPR052237">
    <property type="entry name" value="Ataxin-7-like_regulator"/>
</dbReference>
<proteinExistence type="predicted"/>
<feature type="compositionally biased region" description="Low complexity" evidence="1">
    <location>
        <begin position="248"/>
        <end position="264"/>
    </location>
</feature>
<keyword evidence="4" id="KW-1185">Reference proteome</keyword>
<evidence type="ECO:0000313" key="4">
    <source>
        <dbReference type="Proteomes" id="UP000625711"/>
    </source>
</evidence>
<dbReference type="Pfam" id="PF08313">
    <property type="entry name" value="SCA7"/>
    <property type="match status" value="1"/>
</dbReference>
<sequence>MVQRNAYILSFNKKGSCSTSIKKWEIIKKLTGKVIAEDENAGRFPHKECHNLDPGVQLLPRQDVLLYGTFPKMEPRVYSKCRECNRVFNPCDILSHKNCSKIQNFIHPSLLKKKMKNKSGIGKKTSTISNTDSNLSSSNNNPSVVAQQSGIFKRPFTPPPLSNTPQHKVSVTKIGLSKVVKTTTTVSAASNTATSTTSSYKSDPRVSSSSKTTSSVHNSSRAISSIRHGSKSSSVHNHQKSSSHHGPRSPSSVSSYASPKSPSSVHHSRHKSPSRNLHSGSHHSSTHVSSKSLPSSKSADMVPSSSSQLHHSSSSISSFSSSNSHSNKPKKSASTSSPRKSSSSATNLNSNNNKILVKDYDPDMHCGVVEGSKGPCMRSITCSNHRIQLRKLVSGRSKDIHQLIAERKAAKEKDLKPSALTCSYTPPNGEAKDTLNTIYVPVVAKIANTNIESAPNSYVPIMPRVSGNQQSRELASYILTSTNGDTENEKNSSVALTNGYISHSKNMENSPDNVGTVPVIIMPMSPVSVVSSVQFLKIGNNIISLESPQSATTLTKQLVTVPIQSNQSNNLKMYKSHPKPVVVPSFGAKRVGSAILLANPCLKSQRNELLKTLNNKKETVNNNRGISLLNYNNSPHRPNILKVKSGNKVNCKRPANDKIITSDSKRVVPDVNGFIIHADVSETANAPQSNNCIQEKIAILNMK</sequence>
<organism evidence="3 4">
    <name type="scientific">Rhynchophorus ferrugineus</name>
    <name type="common">Red palm weevil</name>
    <name type="synonym">Curculio ferrugineus</name>
    <dbReference type="NCBI Taxonomy" id="354439"/>
    <lineage>
        <taxon>Eukaryota</taxon>
        <taxon>Metazoa</taxon>
        <taxon>Ecdysozoa</taxon>
        <taxon>Arthropoda</taxon>
        <taxon>Hexapoda</taxon>
        <taxon>Insecta</taxon>
        <taxon>Pterygota</taxon>
        <taxon>Neoptera</taxon>
        <taxon>Endopterygota</taxon>
        <taxon>Coleoptera</taxon>
        <taxon>Polyphaga</taxon>
        <taxon>Cucujiformia</taxon>
        <taxon>Curculionidae</taxon>
        <taxon>Dryophthorinae</taxon>
        <taxon>Rhynchophorus</taxon>
    </lineage>
</organism>
<dbReference type="OrthoDB" id="21678at2759"/>
<feature type="domain" description="SCA7" evidence="2">
    <location>
        <begin position="353"/>
        <end position="419"/>
    </location>
</feature>
<reference evidence="3" key="1">
    <citation type="submission" date="2020-08" db="EMBL/GenBank/DDBJ databases">
        <title>Genome sequencing and assembly of the red palm weevil Rhynchophorus ferrugineus.</title>
        <authorList>
            <person name="Dias G.B."/>
            <person name="Bergman C.M."/>
            <person name="Manee M."/>
        </authorList>
    </citation>
    <scope>NUCLEOTIDE SEQUENCE</scope>
    <source>
        <strain evidence="3">AA-2017</strain>
        <tissue evidence="3">Whole larva</tissue>
    </source>
</reference>
<name>A0A834MPI1_RHYFE</name>